<evidence type="ECO:0000256" key="1">
    <source>
        <dbReference type="ARBA" id="ARBA00006484"/>
    </source>
</evidence>
<name>A0A2A2D0P1_9ACTN</name>
<dbReference type="GO" id="GO:0016020">
    <property type="term" value="C:membrane"/>
    <property type="evidence" value="ECO:0007669"/>
    <property type="project" value="TreeGrafter"/>
</dbReference>
<accession>A0A2A2D0P1</accession>
<dbReference type="SMART" id="SM00822">
    <property type="entry name" value="PKS_KR"/>
    <property type="match status" value="1"/>
</dbReference>
<feature type="domain" description="Ketoreductase" evidence="5">
    <location>
        <begin position="79"/>
        <end position="253"/>
    </location>
</feature>
<sequence length="323" mass="33710">MVGALLGDRAGGDVRTSPHSVRPVIRPRTREAPGAARIKAARPASRARWAGRGLWTAYDGRVRRDPPTERGSTVEIEGSVVLVTGANRGIGRALVGEFLARGAARVHAAARNPAALGPVVAEDPSRVVPVEVDLTAPDTIAAAAEAASDVTLLVNNAATHAVGHLLEMDLALVEDVMRTNYLGTLRVLRAFAPVIERNGGGAVVNVISVGAFGGTPALGGYPASKAALHSMTQAVRQDLAPRGISVHGVFPGPVDTDMLAYVLEHEPQFGEVPLATTAEVARATVDGLAADAEDIFPDSFAVGVGELWSRDPKAVERWLTEFG</sequence>
<evidence type="ECO:0000313" key="6">
    <source>
        <dbReference type="EMBL" id="PAU44910.1"/>
    </source>
</evidence>
<dbReference type="PANTHER" id="PTHR44196">
    <property type="entry name" value="DEHYDROGENASE/REDUCTASE SDR FAMILY MEMBER 7B"/>
    <property type="match status" value="1"/>
</dbReference>
<dbReference type="AlphaFoldDB" id="A0A2A2D0P1"/>
<comment type="similarity">
    <text evidence="1 3">Belongs to the short-chain dehydrogenases/reductases (SDR) family.</text>
</comment>
<dbReference type="SUPFAM" id="SSF51735">
    <property type="entry name" value="NAD(P)-binding Rossmann-fold domains"/>
    <property type="match status" value="1"/>
</dbReference>
<dbReference type="InterPro" id="IPR002347">
    <property type="entry name" value="SDR_fam"/>
</dbReference>
<evidence type="ECO:0000256" key="4">
    <source>
        <dbReference type="SAM" id="MobiDB-lite"/>
    </source>
</evidence>
<gene>
    <name evidence="6" type="ORF">CK936_32540</name>
</gene>
<comment type="caution">
    <text evidence="6">The sequence shown here is derived from an EMBL/GenBank/DDBJ whole genome shotgun (WGS) entry which is preliminary data.</text>
</comment>
<dbReference type="PRINTS" id="PR00080">
    <property type="entry name" value="SDRFAMILY"/>
</dbReference>
<dbReference type="InterPro" id="IPR036291">
    <property type="entry name" value="NAD(P)-bd_dom_sf"/>
</dbReference>
<dbReference type="Pfam" id="PF00106">
    <property type="entry name" value="adh_short"/>
    <property type="match status" value="1"/>
</dbReference>
<keyword evidence="7" id="KW-1185">Reference proteome</keyword>
<keyword evidence="2" id="KW-0560">Oxidoreductase</keyword>
<evidence type="ECO:0000256" key="2">
    <source>
        <dbReference type="ARBA" id="ARBA00023002"/>
    </source>
</evidence>
<dbReference type="PROSITE" id="PS00061">
    <property type="entry name" value="ADH_SHORT"/>
    <property type="match status" value="1"/>
</dbReference>
<dbReference type="InterPro" id="IPR057326">
    <property type="entry name" value="KR_dom"/>
</dbReference>
<dbReference type="InterPro" id="IPR020904">
    <property type="entry name" value="Sc_DH/Rdtase_CS"/>
</dbReference>
<evidence type="ECO:0000256" key="3">
    <source>
        <dbReference type="RuleBase" id="RU000363"/>
    </source>
</evidence>
<organism evidence="6 7">
    <name type="scientific">Streptomyces albireticuli</name>
    <dbReference type="NCBI Taxonomy" id="1940"/>
    <lineage>
        <taxon>Bacteria</taxon>
        <taxon>Bacillati</taxon>
        <taxon>Actinomycetota</taxon>
        <taxon>Actinomycetes</taxon>
        <taxon>Kitasatosporales</taxon>
        <taxon>Streptomycetaceae</taxon>
        <taxon>Streptomyces</taxon>
    </lineage>
</organism>
<dbReference type="Proteomes" id="UP000218944">
    <property type="component" value="Unassembled WGS sequence"/>
</dbReference>
<dbReference type="Gene3D" id="3.40.50.720">
    <property type="entry name" value="NAD(P)-binding Rossmann-like Domain"/>
    <property type="match status" value="1"/>
</dbReference>
<dbReference type="EMBL" id="NSJV01000606">
    <property type="protein sequence ID" value="PAU44910.1"/>
    <property type="molecule type" value="Genomic_DNA"/>
</dbReference>
<dbReference type="GO" id="GO:0016491">
    <property type="term" value="F:oxidoreductase activity"/>
    <property type="evidence" value="ECO:0007669"/>
    <property type="project" value="UniProtKB-KW"/>
</dbReference>
<dbReference type="PRINTS" id="PR00081">
    <property type="entry name" value="GDHRDH"/>
</dbReference>
<proteinExistence type="inferred from homology"/>
<protein>
    <submittedName>
        <fullName evidence="6">Short-chain dehydrogenase</fullName>
    </submittedName>
</protein>
<evidence type="ECO:0000259" key="5">
    <source>
        <dbReference type="SMART" id="SM00822"/>
    </source>
</evidence>
<reference evidence="6 7" key="1">
    <citation type="submission" date="2017-08" db="EMBL/GenBank/DDBJ databases">
        <title>Genome sequence of Streptomyces albireticuli NRRL B-1670.</title>
        <authorList>
            <person name="Graham D.E."/>
            <person name="Mahan K.M."/>
            <person name="Klingeman D.M."/>
            <person name="Hettich R.L."/>
            <person name="Parry R.J."/>
            <person name="Spain J.C."/>
        </authorList>
    </citation>
    <scope>NUCLEOTIDE SEQUENCE [LARGE SCALE GENOMIC DNA]</scope>
    <source>
        <strain evidence="6 7">NRRL B-1670</strain>
    </source>
</reference>
<dbReference type="PANTHER" id="PTHR44196:SF1">
    <property type="entry name" value="DEHYDROGENASE_REDUCTASE SDR FAMILY MEMBER 7B"/>
    <property type="match status" value="1"/>
</dbReference>
<evidence type="ECO:0000313" key="7">
    <source>
        <dbReference type="Proteomes" id="UP000218944"/>
    </source>
</evidence>
<feature type="region of interest" description="Disordered" evidence="4">
    <location>
        <begin position="1"/>
        <end position="20"/>
    </location>
</feature>